<accession>A0A9D3YBI2</accession>
<keyword evidence="2" id="KW-1185">Reference proteome</keyword>
<dbReference type="Proteomes" id="UP000828390">
    <property type="component" value="Unassembled WGS sequence"/>
</dbReference>
<evidence type="ECO:0000313" key="2">
    <source>
        <dbReference type="Proteomes" id="UP000828390"/>
    </source>
</evidence>
<evidence type="ECO:0000313" key="1">
    <source>
        <dbReference type="EMBL" id="KAH3695771.1"/>
    </source>
</evidence>
<gene>
    <name evidence="1" type="ORF">DPMN_083230</name>
</gene>
<reference evidence="1" key="1">
    <citation type="journal article" date="2019" name="bioRxiv">
        <title>The Genome of the Zebra Mussel, Dreissena polymorpha: A Resource for Invasive Species Research.</title>
        <authorList>
            <person name="McCartney M.A."/>
            <person name="Auch B."/>
            <person name="Kono T."/>
            <person name="Mallez S."/>
            <person name="Zhang Y."/>
            <person name="Obille A."/>
            <person name="Becker A."/>
            <person name="Abrahante J.E."/>
            <person name="Garbe J."/>
            <person name="Badalamenti J.P."/>
            <person name="Herman A."/>
            <person name="Mangelson H."/>
            <person name="Liachko I."/>
            <person name="Sullivan S."/>
            <person name="Sone E.D."/>
            <person name="Koren S."/>
            <person name="Silverstein K.A.T."/>
            <person name="Beckman K.B."/>
            <person name="Gohl D.M."/>
        </authorList>
    </citation>
    <scope>NUCLEOTIDE SEQUENCE</scope>
    <source>
        <strain evidence="1">Duluth1</strain>
        <tissue evidence="1">Whole animal</tissue>
    </source>
</reference>
<dbReference type="AlphaFoldDB" id="A0A9D3YBI2"/>
<organism evidence="1 2">
    <name type="scientific">Dreissena polymorpha</name>
    <name type="common">Zebra mussel</name>
    <name type="synonym">Mytilus polymorpha</name>
    <dbReference type="NCBI Taxonomy" id="45954"/>
    <lineage>
        <taxon>Eukaryota</taxon>
        <taxon>Metazoa</taxon>
        <taxon>Spiralia</taxon>
        <taxon>Lophotrochozoa</taxon>
        <taxon>Mollusca</taxon>
        <taxon>Bivalvia</taxon>
        <taxon>Autobranchia</taxon>
        <taxon>Heteroconchia</taxon>
        <taxon>Euheterodonta</taxon>
        <taxon>Imparidentia</taxon>
        <taxon>Neoheterodontei</taxon>
        <taxon>Myida</taxon>
        <taxon>Dreissenoidea</taxon>
        <taxon>Dreissenidae</taxon>
        <taxon>Dreissena</taxon>
    </lineage>
</organism>
<comment type="caution">
    <text evidence="1">The sequence shown here is derived from an EMBL/GenBank/DDBJ whole genome shotgun (WGS) entry which is preliminary data.</text>
</comment>
<name>A0A9D3YBI2_DREPO</name>
<reference evidence="1" key="2">
    <citation type="submission" date="2020-11" db="EMBL/GenBank/DDBJ databases">
        <authorList>
            <person name="McCartney M.A."/>
            <person name="Auch B."/>
            <person name="Kono T."/>
            <person name="Mallez S."/>
            <person name="Becker A."/>
            <person name="Gohl D.M."/>
            <person name="Silverstein K.A.T."/>
            <person name="Koren S."/>
            <person name="Bechman K.B."/>
            <person name="Herman A."/>
            <person name="Abrahante J.E."/>
            <person name="Garbe J."/>
        </authorList>
    </citation>
    <scope>NUCLEOTIDE SEQUENCE</scope>
    <source>
        <strain evidence="1">Duluth1</strain>
        <tissue evidence="1">Whole animal</tissue>
    </source>
</reference>
<proteinExistence type="predicted"/>
<dbReference type="EMBL" id="JAIWYP010000016">
    <property type="protein sequence ID" value="KAH3695771.1"/>
    <property type="molecule type" value="Genomic_DNA"/>
</dbReference>
<sequence length="66" mass="7461">MSAVWSTDRDKRRTIQKLQQAAERSFQLVLAEARKENVEKVELLAFKPAATVATPSRDVHDSVAKH</sequence>
<protein>
    <submittedName>
        <fullName evidence="1">Uncharacterized protein</fullName>
    </submittedName>
</protein>